<evidence type="ECO:0000256" key="1">
    <source>
        <dbReference type="SAM" id="MobiDB-lite"/>
    </source>
</evidence>
<evidence type="ECO:0000313" key="2">
    <source>
        <dbReference type="EMBL" id="CAG7617323.1"/>
    </source>
</evidence>
<name>A0A916NHZ1_9BACL</name>
<evidence type="ECO:0000313" key="3">
    <source>
        <dbReference type="Proteomes" id="UP000693672"/>
    </source>
</evidence>
<accession>A0A916NHZ1</accession>
<organism evidence="2 3">
    <name type="scientific">Paenibacillus solanacearum</name>
    <dbReference type="NCBI Taxonomy" id="2048548"/>
    <lineage>
        <taxon>Bacteria</taxon>
        <taxon>Bacillati</taxon>
        <taxon>Bacillota</taxon>
        <taxon>Bacilli</taxon>
        <taxon>Bacillales</taxon>
        <taxon>Paenibacillaceae</taxon>
        <taxon>Paenibacillus</taxon>
    </lineage>
</organism>
<protein>
    <submittedName>
        <fullName evidence="2">Uncharacterized protein</fullName>
    </submittedName>
</protein>
<sequence>MSKRRQLKPVVFIPVDAASRGRSRVYDRATGIGRDLATASGKSKRNAAAPRKPRIAMPRYDLNEVEVQGVLGALGGEGGTAAAGAPQTGGGDLSFLFKKVGGLDGIISTMSKVQRMYTLFQQMGPIFKLMGGFGGFGGLGGLLGGAQAKTASVKPGSSRRPARRKSRKR</sequence>
<reference evidence="2" key="1">
    <citation type="submission" date="2021-06" db="EMBL/GenBank/DDBJ databases">
        <authorList>
            <person name="Criscuolo A."/>
        </authorList>
    </citation>
    <scope>NUCLEOTIDE SEQUENCE</scope>
    <source>
        <strain evidence="2">CIP111600</strain>
    </source>
</reference>
<dbReference type="AlphaFoldDB" id="A0A916NHZ1"/>
<keyword evidence="3" id="KW-1185">Reference proteome</keyword>
<gene>
    <name evidence="2" type="ORF">PAESOLCIP111_02011</name>
</gene>
<proteinExistence type="predicted"/>
<feature type="region of interest" description="Disordered" evidence="1">
    <location>
        <begin position="148"/>
        <end position="169"/>
    </location>
</feature>
<dbReference type="EMBL" id="CAJVAS010000006">
    <property type="protein sequence ID" value="CAG7617323.1"/>
    <property type="molecule type" value="Genomic_DNA"/>
</dbReference>
<dbReference type="Proteomes" id="UP000693672">
    <property type="component" value="Unassembled WGS sequence"/>
</dbReference>
<dbReference type="RefSeq" id="WP_218091789.1">
    <property type="nucleotide sequence ID" value="NZ_CAJVAS010000006.1"/>
</dbReference>
<comment type="caution">
    <text evidence="2">The sequence shown here is derived from an EMBL/GenBank/DDBJ whole genome shotgun (WGS) entry which is preliminary data.</text>
</comment>
<feature type="compositionally biased region" description="Basic residues" evidence="1">
    <location>
        <begin position="160"/>
        <end position="169"/>
    </location>
</feature>